<evidence type="ECO:0000313" key="1">
    <source>
        <dbReference type="EMBL" id="TNN86071.1"/>
    </source>
</evidence>
<gene>
    <name evidence="1" type="ORF">EYF80_003488</name>
</gene>
<protein>
    <submittedName>
        <fullName evidence="1">Uncharacterized protein</fullName>
    </submittedName>
</protein>
<dbReference type="AlphaFoldDB" id="A0A4Z2J7Z3"/>
<keyword evidence="2" id="KW-1185">Reference proteome</keyword>
<sequence>MDGAGGESINWCMVSEVGEEVKEEVRKTTAPKAGDPTLWGVLSSRWMPANWLMSGISSLKVYRGGLVGSGKLVLLNGSVSSKN</sequence>
<name>A0A4Z2J7Z3_9TELE</name>
<comment type="caution">
    <text evidence="1">The sequence shown here is derived from an EMBL/GenBank/DDBJ whole genome shotgun (WGS) entry which is preliminary data.</text>
</comment>
<dbReference type="EMBL" id="SRLO01000017">
    <property type="protein sequence ID" value="TNN86071.1"/>
    <property type="molecule type" value="Genomic_DNA"/>
</dbReference>
<organism evidence="1 2">
    <name type="scientific">Liparis tanakae</name>
    <name type="common">Tanaka's snailfish</name>
    <dbReference type="NCBI Taxonomy" id="230148"/>
    <lineage>
        <taxon>Eukaryota</taxon>
        <taxon>Metazoa</taxon>
        <taxon>Chordata</taxon>
        <taxon>Craniata</taxon>
        <taxon>Vertebrata</taxon>
        <taxon>Euteleostomi</taxon>
        <taxon>Actinopterygii</taxon>
        <taxon>Neopterygii</taxon>
        <taxon>Teleostei</taxon>
        <taxon>Neoteleostei</taxon>
        <taxon>Acanthomorphata</taxon>
        <taxon>Eupercaria</taxon>
        <taxon>Perciformes</taxon>
        <taxon>Cottioidei</taxon>
        <taxon>Cottales</taxon>
        <taxon>Liparidae</taxon>
        <taxon>Liparis</taxon>
    </lineage>
</organism>
<reference evidence="1 2" key="1">
    <citation type="submission" date="2019-03" db="EMBL/GenBank/DDBJ databases">
        <title>First draft genome of Liparis tanakae, snailfish: a comprehensive survey of snailfish specific genes.</title>
        <authorList>
            <person name="Kim W."/>
            <person name="Song I."/>
            <person name="Jeong J.-H."/>
            <person name="Kim D."/>
            <person name="Kim S."/>
            <person name="Ryu S."/>
            <person name="Song J.Y."/>
            <person name="Lee S.K."/>
        </authorList>
    </citation>
    <scope>NUCLEOTIDE SEQUENCE [LARGE SCALE GENOMIC DNA]</scope>
    <source>
        <tissue evidence="1">Muscle</tissue>
    </source>
</reference>
<dbReference type="Proteomes" id="UP000314294">
    <property type="component" value="Unassembled WGS sequence"/>
</dbReference>
<proteinExistence type="predicted"/>
<evidence type="ECO:0000313" key="2">
    <source>
        <dbReference type="Proteomes" id="UP000314294"/>
    </source>
</evidence>
<accession>A0A4Z2J7Z3</accession>